<protein>
    <submittedName>
        <fullName evidence="1">V.sativa protein binding to ENOD12B promoter</fullName>
    </submittedName>
</protein>
<dbReference type="EMBL" id="X95995">
    <property type="protein sequence ID" value="CAA65239.1"/>
    <property type="molecule type" value="mRNA"/>
</dbReference>
<proteinExistence type="evidence at transcript level"/>
<reference evidence="1" key="2">
    <citation type="submission" date="1996-06" db="EMBL/GenBank/DDBJ databases">
        <title>A novel type of DNA binding protein interacts with a conserved sequence in an early nodulin ENOD12 promoter.</title>
        <authorList>
            <person name="Christiansen A."/>
            <person name="Hansen A.C."/>
            <person name="Vijn I."/>
            <person name="Pallisgard N."/>
            <person name="Larsen K."/>
            <person name="Yang W.C."/>
            <person name="Bisseling T."/>
            <person name="Marcker K.A."/>
            <person name="Jensen E.O."/>
        </authorList>
    </citation>
    <scope>NUCLEOTIDE SEQUENCE</scope>
</reference>
<accession>V9H1F0</accession>
<evidence type="ECO:0000313" key="1">
    <source>
        <dbReference type="EMBL" id="CAA65239.1"/>
    </source>
</evidence>
<reference evidence="1" key="1">
    <citation type="submission" date="1995-12" db="EMBL/GenBank/DDBJ databases">
        <authorList>
            <person name="Christiansen H."/>
        </authorList>
    </citation>
    <scope>NUCLEOTIDE SEQUENCE</scope>
</reference>
<name>V9H1F0_VICSA</name>
<organism evidence="1">
    <name type="scientific">Vicia sativa</name>
    <name type="common">Spring vetch</name>
    <name type="synonym">Tare</name>
    <dbReference type="NCBI Taxonomy" id="3908"/>
    <lineage>
        <taxon>Eukaryota</taxon>
        <taxon>Viridiplantae</taxon>
        <taxon>Streptophyta</taxon>
        <taxon>Embryophyta</taxon>
        <taxon>Tracheophyta</taxon>
        <taxon>Spermatophyta</taxon>
        <taxon>Magnoliopsida</taxon>
        <taxon>eudicotyledons</taxon>
        <taxon>Gunneridae</taxon>
        <taxon>Pentapetalae</taxon>
        <taxon>rosids</taxon>
        <taxon>fabids</taxon>
        <taxon>Fabales</taxon>
        <taxon>Fabaceae</taxon>
        <taxon>Papilionoideae</taxon>
        <taxon>50 kb inversion clade</taxon>
        <taxon>NPAAA clade</taxon>
        <taxon>Hologalegina</taxon>
        <taxon>IRL clade</taxon>
        <taxon>Fabeae</taxon>
        <taxon>Vicia</taxon>
    </lineage>
</organism>
<sequence length="8" mass="940">MMMTLVSK</sequence>